<name>A0A6A2VI34_9BIFI</name>
<organism evidence="1 2">
    <name type="scientific">Bifidobacterium apri</name>
    <dbReference type="NCBI Taxonomy" id="1769423"/>
    <lineage>
        <taxon>Bacteria</taxon>
        <taxon>Bacillati</taxon>
        <taxon>Actinomycetota</taxon>
        <taxon>Actinomycetes</taxon>
        <taxon>Bifidobacteriales</taxon>
        <taxon>Bifidobacteriaceae</taxon>
        <taxon>Bifidobacterium</taxon>
    </lineage>
</organism>
<reference evidence="1 2" key="1">
    <citation type="submission" date="2019-09" db="EMBL/GenBank/DDBJ databases">
        <title>Characterization of the phylogenetic diversity of two novel species belonging to the genus Bifidobacterium: Bifidobacterium cebidarum sp. nov. and Bifidobacterium leontopitheci sp. nov.</title>
        <authorList>
            <person name="Lugli G.A."/>
            <person name="Duranti S."/>
            <person name="Milani C."/>
            <person name="Turroni F."/>
            <person name="Ventura M."/>
        </authorList>
    </citation>
    <scope>NUCLEOTIDE SEQUENCE [LARGE SCALE GENOMIC DNA]</scope>
    <source>
        <strain evidence="1 2">DSM 100238</strain>
    </source>
</reference>
<proteinExistence type="predicted"/>
<dbReference type="Proteomes" id="UP000440041">
    <property type="component" value="Unassembled WGS sequence"/>
</dbReference>
<comment type="caution">
    <text evidence="1">The sequence shown here is derived from an EMBL/GenBank/DDBJ whole genome shotgun (WGS) entry which is preliminary data.</text>
</comment>
<evidence type="ECO:0000313" key="2">
    <source>
        <dbReference type="Proteomes" id="UP000440041"/>
    </source>
</evidence>
<keyword evidence="2" id="KW-1185">Reference proteome</keyword>
<dbReference type="AlphaFoldDB" id="A0A6A2VI34"/>
<gene>
    <name evidence="1" type="ORF">DSM100238_0676</name>
</gene>
<protein>
    <submittedName>
        <fullName evidence="1">Uncharacterized protein</fullName>
    </submittedName>
</protein>
<evidence type="ECO:0000313" key="1">
    <source>
        <dbReference type="EMBL" id="KAB8299642.1"/>
    </source>
</evidence>
<dbReference type="EMBL" id="WBSO01000003">
    <property type="protein sequence ID" value="KAB8299642.1"/>
    <property type="molecule type" value="Genomic_DNA"/>
</dbReference>
<sequence length="36" mass="4075">MRRLHPTAFVLTLPQLRGRRGETDTLATDLTTGEHI</sequence>
<accession>A0A6A2VI34</accession>